<sequence>MLFLLGTRRYRYVKPSGNPLPHVAQVFVAAARKWDVVPAGKGMLYKLKGSESAIKGSRKILHSDKIRFLDKAATVTDNDCIEEANRWKLSTVTQVEKAKCVLKLLPVWLCTILYSVIFTQMSSLFVEQDDVMDSKLGSLHIPAASMAAFDICSVLICTGLCRQVLVPLAGRLSGKPKGLSELQRTGIGLVIGMLAMVAAGATVCYKGIRLDEGNAYGDGDGKSMEVLDTV</sequence>
<evidence type="ECO:0000313" key="1">
    <source>
        <dbReference type="EMBL" id="KAI4340565.1"/>
    </source>
</evidence>
<accession>A0ACB9P255</accession>
<comment type="caution">
    <text evidence="1">The sequence shown here is derived from an EMBL/GenBank/DDBJ whole genome shotgun (WGS) entry which is preliminary data.</text>
</comment>
<name>A0ACB9P255_9MYRT</name>
<dbReference type="EMBL" id="CM042886">
    <property type="protein sequence ID" value="KAI4340565.1"/>
    <property type="molecule type" value="Genomic_DNA"/>
</dbReference>
<proteinExistence type="predicted"/>
<dbReference type="Proteomes" id="UP001057402">
    <property type="component" value="Chromosome 7"/>
</dbReference>
<keyword evidence="2" id="KW-1185">Reference proteome</keyword>
<gene>
    <name evidence="1" type="ORF">MLD38_025386</name>
</gene>
<evidence type="ECO:0000313" key="2">
    <source>
        <dbReference type="Proteomes" id="UP001057402"/>
    </source>
</evidence>
<reference evidence="2" key="1">
    <citation type="journal article" date="2023" name="Front. Plant Sci.">
        <title>Chromosomal-level genome assembly of Melastoma candidum provides insights into trichome evolution.</title>
        <authorList>
            <person name="Zhong Y."/>
            <person name="Wu W."/>
            <person name="Sun C."/>
            <person name="Zou P."/>
            <person name="Liu Y."/>
            <person name="Dai S."/>
            <person name="Zhou R."/>
        </authorList>
    </citation>
    <scope>NUCLEOTIDE SEQUENCE [LARGE SCALE GENOMIC DNA]</scope>
</reference>
<organism evidence="1 2">
    <name type="scientific">Melastoma candidum</name>
    <dbReference type="NCBI Taxonomy" id="119954"/>
    <lineage>
        <taxon>Eukaryota</taxon>
        <taxon>Viridiplantae</taxon>
        <taxon>Streptophyta</taxon>
        <taxon>Embryophyta</taxon>
        <taxon>Tracheophyta</taxon>
        <taxon>Spermatophyta</taxon>
        <taxon>Magnoliopsida</taxon>
        <taxon>eudicotyledons</taxon>
        <taxon>Gunneridae</taxon>
        <taxon>Pentapetalae</taxon>
        <taxon>rosids</taxon>
        <taxon>malvids</taxon>
        <taxon>Myrtales</taxon>
        <taxon>Melastomataceae</taxon>
        <taxon>Melastomatoideae</taxon>
        <taxon>Melastomateae</taxon>
        <taxon>Melastoma</taxon>
    </lineage>
</organism>
<protein>
    <submittedName>
        <fullName evidence="1">Uncharacterized protein</fullName>
    </submittedName>
</protein>